<protein>
    <submittedName>
        <fullName evidence="1">Uncharacterized protein</fullName>
    </submittedName>
</protein>
<evidence type="ECO:0000313" key="2">
    <source>
        <dbReference type="Proteomes" id="UP000807469"/>
    </source>
</evidence>
<dbReference type="OrthoDB" id="3061359at2759"/>
<gene>
    <name evidence="1" type="ORF">BDN70DRAFT_938962</name>
</gene>
<evidence type="ECO:0000313" key="1">
    <source>
        <dbReference type="EMBL" id="KAF9471415.1"/>
    </source>
</evidence>
<dbReference type="EMBL" id="MU155690">
    <property type="protein sequence ID" value="KAF9471415.1"/>
    <property type="molecule type" value="Genomic_DNA"/>
</dbReference>
<dbReference type="AlphaFoldDB" id="A0A9P6CRS5"/>
<accession>A0A9P6CRS5</accession>
<reference evidence="1" key="1">
    <citation type="submission" date="2020-11" db="EMBL/GenBank/DDBJ databases">
        <authorList>
            <consortium name="DOE Joint Genome Institute"/>
            <person name="Ahrendt S."/>
            <person name="Riley R."/>
            <person name="Andreopoulos W."/>
            <person name="Labutti K."/>
            <person name="Pangilinan J."/>
            <person name="Ruiz-Duenas F.J."/>
            <person name="Barrasa J.M."/>
            <person name="Sanchez-Garcia M."/>
            <person name="Camarero S."/>
            <person name="Miyauchi S."/>
            <person name="Serrano A."/>
            <person name="Linde D."/>
            <person name="Babiker R."/>
            <person name="Drula E."/>
            <person name="Ayuso-Fernandez I."/>
            <person name="Pacheco R."/>
            <person name="Padilla G."/>
            <person name="Ferreira P."/>
            <person name="Barriuso J."/>
            <person name="Kellner H."/>
            <person name="Castanera R."/>
            <person name="Alfaro M."/>
            <person name="Ramirez L."/>
            <person name="Pisabarro A.G."/>
            <person name="Kuo A."/>
            <person name="Tritt A."/>
            <person name="Lipzen A."/>
            <person name="He G."/>
            <person name="Yan M."/>
            <person name="Ng V."/>
            <person name="Cullen D."/>
            <person name="Martin F."/>
            <person name="Rosso M.-N."/>
            <person name="Henrissat B."/>
            <person name="Hibbett D."/>
            <person name="Martinez A.T."/>
            <person name="Grigoriev I.V."/>
        </authorList>
    </citation>
    <scope>NUCLEOTIDE SEQUENCE</scope>
    <source>
        <strain evidence="1">CIRM-BRFM 674</strain>
    </source>
</reference>
<comment type="caution">
    <text evidence="1">The sequence shown here is derived from an EMBL/GenBank/DDBJ whole genome shotgun (WGS) entry which is preliminary data.</text>
</comment>
<proteinExistence type="predicted"/>
<organism evidence="1 2">
    <name type="scientific">Pholiota conissans</name>
    <dbReference type="NCBI Taxonomy" id="109636"/>
    <lineage>
        <taxon>Eukaryota</taxon>
        <taxon>Fungi</taxon>
        <taxon>Dikarya</taxon>
        <taxon>Basidiomycota</taxon>
        <taxon>Agaricomycotina</taxon>
        <taxon>Agaricomycetes</taxon>
        <taxon>Agaricomycetidae</taxon>
        <taxon>Agaricales</taxon>
        <taxon>Agaricineae</taxon>
        <taxon>Strophariaceae</taxon>
        <taxon>Pholiota</taxon>
    </lineage>
</organism>
<sequence length="106" mass="12293">MPVESPLVDIFNPWEHNFANRIWNAKEIQVVIDYAESRFRQILTKIIASQGAFRVTLSRLFDVELRYVLAVIGVSLLAGYDIEIHIIIRSLAFEHMAVAGRYKDFR</sequence>
<keyword evidence="2" id="KW-1185">Reference proteome</keyword>
<name>A0A9P6CRS5_9AGAR</name>
<dbReference type="Proteomes" id="UP000807469">
    <property type="component" value="Unassembled WGS sequence"/>
</dbReference>